<feature type="coiled-coil region" evidence="1">
    <location>
        <begin position="752"/>
        <end position="866"/>
    </location>
</feature>
<evidence type="ECO:0000313" key="5">
    <source>
        <dbReference type="Proteomes" id="UP001212411"/>
    </source>
</evidence>
<dbReference type="PROSITE" id="PS50245">
    <property type="entry name" value="CAP_GLY_2"/>
    <property type="match status" value="1"/>
</dbReference>
<protein>
    <submittedName>
        <fullName evidence="4">P150-Glued</fullName>
    </submittedName>
</protein>
<proteinExistence type="predicted"/>
<reference evidence="4 5" key="1">
    <citation type="journal article" date="2023" name="G3 (Bethesda)">
        <title>A high-quality reference genome for the fission yeast Schizosaccharomyces osmophilus.</title>
        <authorList>
            <person name="Jia G.S."/>
            <person name="Zhang W.C."/>
            <person name="Liang Y."/>
            <person name="Liu X.H."/>
            <person name="Rhind N."/>
            <person name="Pidoux A."/>
            <person name="Brysch-Herzberg M."/>
            <person name="Du L.L."/>
        </authorList>
    </citation>
    <scope>NUCLEOTIDE SEQUENCE [LARGE SCALE GENOMIC DNA]</scope>
    <source>
        <strain evidence="4 5">CBS 15793</strain>
    </source>
</reference>
<gene>
    <name evidence="4" type="ORF">SOMG_03738</name>
</gene>
<dbReference type="AlphaFoldDB" id="A0AAE9WGP7"/>
<accession>A0AAE9WGP7</accession>
<keyword evidence="1" id="KW-0175">Coiled coil</keyword>
<dbReference type="SMART" id="SM01052">
    <property type="entry name" value="CAP_GLY"/>
    <property type="match status" value="1"/>
</dbReference>
<feature type="region of interest" description="Disordered" evidence="2">
    <location>
        <begin position="86"/>
        <end position="137"/>
    </location>
</feature>
<dbReference type="Gene3D" id="2.30.30.190">
    <property type="entry name" value="CAP Gly-rich-like domain"/>
    <property type="match status" value="1"/>
</dbReference>
<dbReference type="InterPro" id="IPR000938">
    <property type="entry name" value="CAP-Gly_domain"/>
</dbReference>
<feature type="coiled-coil region" evidence="1">
    <location>
        <begin position="204"/>
        <end position="290"/>
    </location>
</feature>
<dbReference type="PANTHER" id="PTHR18916">
    <property type="entry name" value="DYNACTIN 1-RELATED MICROTUBULE-BINDING"/>
    <property type="match status" value="1"/>
</dbReference>
<feature type="coiled-coil region" evidence="1">
    <location>
        <begin position="342"/>
        <end position="372"/>
    </location>
</feature>
<organism evidence="4 5">
    <name type="scientific">Schizosaccharomyces osmophilus</name>
    <dbReference type="NCBI Taxonomy" id="2545709"/>
    <lineage>
        <taxon>Eukaryota</taxon>
        <taxon>Fungi</taxon>
        <taxon>Dikarya</taxon>
        <taxon>Ascomycota</taxon>
        <taxon>Taphrinomycotina</taxon>
        <taxon>Schizosaccharomycetes</taxon>
        <taxon>Schizosaccharomycetales</taxon>
        <taxon>Schizosaccharomycetaceae</taxon>
        <taxon>Schizosaccharomyces</taxon>
    </lineage>
</organism>
<feature type="compositionally biased region" description="Basic and acidic residues" evidence="2">
    <location>
        <begin position="101"/>
        <end position="120"/>
    </location>
</feature>
<dbReference type="KEGG" id="som:SOMG_03738"/>
<evidence type="ECO:0000256" key="1">
    <source>
        <dbReference type="SAM" id="Coils"/>
    </source>
</evidence>
<feature type="compositionally biased region" description="Polar residues" evidence="2">
    <location>
        <begin position="122"/>
        <end position="137"/>
    </location>
</feature>
<name>A0AAE9WGP7_9SCHI</name>
<evidence type="ECO:0000259" key="3">
    <source>
        <dbReference type="PROSITE" id="PS50245"/>
    </source>
</evidence>
<feature type="domain" description="CAP-Gly" evidence="3">
    <location>
        <begin position="23"/>
        <end position="65"/>
    </location>
</feature>
<evidence type="ECO:0000256" key="2">
    <source>
        <dbReference type="SAM" id="MobiDB-lite"/>
    </source>
</evidence>
<dbReference type="InterPro" id="IPR036859">
    <property type="entry name" value="CAP-Gly_dom_sf"/>
</dbReference>
<dbReference type="SUPFAM" id="SSF74924">
    <property type="entry name" value="Cap-Gly domain"/>
    <property type="match status" value="1"/>
</dbReference>
<keyword evidence="5" id="KW-1185">Reference proteome</keyword>
<dbReference type="GeneID" id="80877216"/>
<sequence>MSYVSVGDLVLVHGEPGIVRFTGSTNFASGIWLGVEMIDKIGRHDGSVQGKRYFTCEEGKGIFIRACSSSVRKQTAKCRGISDAKKAKPLEKQTPTKPSYKAKENQLKKVRSQGKDEKNKSVWPSLSVSTPTKTEDSNVSTPFLELIEDSETTLISIGSDSLENTPINEIFENDKRASIDFTNSHTSAPHLLSEKNTIIESNTKFQLKLEIETLRKELNEADNSLNYYKASYNKANEQLNERCMKLEELNREKETNSAWRNIRPKLQKKMLSMQEEIERLKQQLKSCNAQGHGIGTPCKECENFNANELVIKNLTTEKSANVLATYERAGKNHGDEDYICYIEEIRKENLELKTQIEDLQLLKELSDEIERDQFDKIVSLEKENQQKGDLLTFLENAFSFNVETTQTETLQKEQAKHQSCDSKVSEIGTTTELTLRSLHNLIQATQECYELKFKTLEKMYLDEESSNALKVSFMLFYIQNVSLSLNESIYNKIDCAKSDSRQLLLDFIEPWYYTISIAQWSKWLVGFTCKNGVEALSSDALLKNTIVNVFCLLDVYVKYPGESKLENLQNSWSKIENWVKERVIAGEFDPYNEYRLCKELLNSVFLINLVITNTDQSQNHDVIRVPSEMTEIGAITEDIHLFLRQKSKIGKVFFPNEKVISMDHSLLAGELFFKSRSQKPHTQITYLRIVDDWKKSFQKIKGSLQEFQSYISENDDTVFLDTDPYYFWDVVLKALPSPSENTKGNSSLKLVLSEKNELINHLKVQVERLNKQVMQKEVLKEKINSYELLEKDLREELFKAKAGQKSFCDADHLKKIELEKKQLEEMFKQNELTIRMKFQEIINKFKQDLNKARKEVLNANQNQNEDYGWLFKSLKHEDHVAKDDYIRIPQQLHTLASKIKPVSVDGYFHPKQNKNRND</sequence>
<dbReference type="Pfam" id="PF01302">
    <property type="entry name" value="CAP_GLY"/>
    <property type="match status" value="1"/>
</dbReference>
<dbReference type="RefSeq" id="XP_056038636.1">
    <property type="nucleotide sequence ID" value="XM_056182527.1"/>
</dbReference>
<dbReference type="EMBL" id="CP115612">
    <property type="protein sequence ID" value="WBW74393.1"/>
    <property type="molecule type" value="Genomic_DNA"/>
</dbReference>
<evidence type="ECO:0000313" key="4">
    <source>
        <dbReference type="EMBL" id="WBW74393.1"/>
    </source>
</evidence>
<dbReference type="Proteomes" id="UP001212411">
    <property type="component" value="Chromosome 2"/>
</dbReference>